<organism evidence="2 3">
    <name type="scientific">Luteimonas flava</name>
    <dbReference type="NCBI Taxonomy" id="3115822"/>
    <lineage>
        <taxon>Bacteria</taxon>
        <taxon>Pseudomonadati</taxon>
        <taxon>Pseudomonadota</taxon>
        <taxon>Gammaproteobacteria</taxon>
        <taxon>Lysobacterales</taxon>
        <taxon>Lysobacteraceae</taxon>
        <taxon>Luteimonas</taxon>
    </lineage>
</organism>
<proteinExistence type="predicted"/>
<dbReference type="Proteomes" id="UP001358324">
    <property type="component" value="Unassembled WGS sequence"/>
</dbReference>
<evidence type="ECO:0000313" key="2">
    <source>
        <dbReference type="EMBL" id="MEF3081245.1"/>
    </source>
</evidence>
<dbReference type="InterPro" id="IPR039366">
    <property type="entry name" value="Pilotin"/>
</dbReference>
<keyword evidence="3" id="KW-1185">Reference proteome</keyword>
<protein>
    <submittedName>
        <fullName evidence="2">YbaY family lipoprotein</fullName>
    </submittedName>
</protein>
<dbReference type="PROSITE" id="PS51257">
    <property type="entry name" value="PROKAR_LIPOPROTEIN"/>
    <property type="match status" value="1"/>
</dbReference>
<dbReference type="PANTHER" id="PTHR38013:SF1">
    <property type="entry name" value="GLYCOPROTEIN_POLYSACCHARIDE METABOLISM"/>
    <property type="match status" value="1"/>
</dbReference>
<reference evidence="2 3" key="1">
    <citation type="submission" date="2024-01" db="EMBL/GenBank/DDBJ databases">
        <title>Novel species of the genus Luteimonas isolated from rivers.</title>
        <authorList>
            <person name="Lu H."/>
        </authorList>
    </citation>
    <scope>NUCLEOTIDE SEQUENCE [LARGE SCALE GENOMIC DNA]</scope>
    <source>
        <strain evidence="2 3">SMYT11W</strain>
    </source>
</reference>
<accession>A0ABU7WC92</accession>
<dbReference type="EMBL" id="JAZHBM010000001">
    <property type="protein sequence ID" value="MEF3081245.1"/>
    <property type="molecule type" value="Genomic_DNA"/>
</dbReference>
<name>A0ABU7WC92_9GAMM</name>
<dbReference type="InterPro" id="IPR053196">
    <property type="entry name" value="Lipoprotein_YbaY-like"/>
</dbReference>
<keyword evidence="2" id="KW-0449">Lipoprotein</keyword>
<evidence type="ECO:0000313" key="3">
    <source>
        <dbReference type="Proteomes" id="UP001358324"/>
    </source>
</evidence>
<gene>
    <name evidence="2" type="ORF">V3391_03350</name>
</gene>
<sequence>MSRALLRLAALPLCASALLAACQTAPPPTASGTAPMTESTERVRIQGEAMYFEKILLPEGAQLRVQVLDNQLADTQQAVLAEQVTTVGPGPYEFAIDVPRAKLRANGQYGLHASVSMPDGSLRFVTDTRVPVSIAADTVDVHVGRIRLTHVQP</sequence>
<evidence type="ECO:0000256" key="1">
    <source>
        <dbReference type="SAM" id="SignalP"/>
    </source>
</evidence>
<comment type="caution">
    <text evidence="2">The sequence shown here is derived from an EMBL/GenBank/DDBJ whole genome shotgun (WGS) entry which is preliminary data.</text>
</comment>
<feature type="chain" id="PRO_5045609250" evidence="1">
    <location>
        <begin position="21"/>
        <end position="153"/>
    </location>
</feature>
<dbReference type="RefSeq" id="WP_332076989.1">
    <property type="nucleotide sequence ID" value="NZ_JAZHBM010000001.1"/>
</dbReference>
<dbReference type="PANTHER" id="PTHR38013">
    <property type="entry name" value="GLYCOPROTEIN/POLYSACCHARIDE METABOLISM"/>
    <property type="match status" value="1"/>
</dbReference>
<keyword evidence="1" id="KW-0732">Signal</keyword>
<dbReference type="Pfam" id="PF09619">
    <property type="entry name" value="YscW"/>
    <property type="match status" value="1"/>
</dbReference>
<feature type="signal peptide" evidence="1">
    <location>
        <begin position="1"/>
        <end position="20"/>
    </location>
</feature>